<feature type="domain" description="TadE-like" evidence="2">
    <location>
        <begin position="9"/>
        <end position="49"/>
    </location>
</feature>
<dbReference type="STRING" id="69895.SAMN05192551_10527"/>
<evidence type="ECO:0000313" key="4">
    <source>
        <dbReference type="Proteomes" id="UP000199287"/>
    </source>
</evidence>
<dbReference type="Pfam" id="PF07811">
    <property type="entry name" value="TadE"/>
    <property type="match status" value="1"/>
</dbReference>
<sequence>MNPLKEKRGQAILEYVLVAPLFLAAFLMVIDVGWVSYQRVLFDYTVRHASWEWRPSGATQNIVLNGHQRVFSGSVANDALRDQLINENNLTSHLRTSDITVRNGRINVYPGVKFQRHKTRFGSDDGRRRLVNMETKADVDYIMRPITPVGRTLLGNEIPTSRSMYKLYNIQSRR</sequence>
<proteinExistence type="predicted"/>
<dbReference type="RefSeq" id="WP_177208858.1">
    <property type="nucleotide sequence ID" value="NZ_FOQA01000005.1"/>
</dbReference>
<keyword evidence="4" id="KW-1185">Reference proteome</keyword>
<evidence type="ECO:0000256" key="1">
    <source>
        <dbReference type="SAM" id="Phobius"/>
    </source>
</evidence>
<keyword evidence="1" id="KW-0812">Transmembrane</keyword>
<evidence type="ECO:0000259" key="2">
    <source>
        <dbReference type="Pfam" id="PF07811"/>
    </source>
</evidence>
<gene>
    <name evidence="3" type="ORF">SAMN05192551_10527</name>
</gene>
<evidence type="ECO:0000313" key="3">
    <source>
        <dbReference type="EMBL" id="SFH98966.1"/>
    </source>
</evidence>
<reference evidence="4" key="1">
    <citation type="submission" date="2016-10" db="EMBL/GenBank/DDBJ databases">
        <authorList>
            <person name="Varghese N."/>
            <person name="Submissions S."/>
        </authorList>
    </citation>
    <scope>NUCLEOTIDE SEQUENCE [LARGE SCALE GENOMIC DNA]</scope>
    <source>
        <strain evidence="4">Z-7934</strain>
    </source>
</reference>
<keyword evidence="1" id="KW-1133">Transmembrane helix</keyword>
<accession>A0A1I3EJ25</accession>
<name>A0A1I3EJ25_9FIRM</name>
<organism evidence="3 4">
    <name type="scientific">Tindallia magadiensis</name>
    <dbReference type="NCBI Taxonomy" id="69895"/>
    <lineage>
        <taxon>Bacteria</taxon>
        <taxon>Bacillati</taxon>
        <taxon>Bacillota</taxon>
        <taxon>Clostridia</taxon>
        <taxon>Peptostreptococcales</taxon>
        <taxon>Tindalliaceae</taxon>
        <taxon>Tindallia</taxon>
    </lineage>
</organism>
<feature type="transmembrane region" description="Helical" evidence="1">
    <location>
        <begin position="12"/>
        <end position="37"/>
    </location>
</feature>
<dbReference type="AlphaFoldDB" id="A0A1I3EJ25"/>
<dbReference type="Proteomes" id="UP000199287">
    <property type="component" value="Unassembled WGS sequence"/>
</dbReference>
<dbReference type="EMBL" id="FOQA01000005">
    <property type="protein sequence ID" value="SFH98966.1"/>
    <property type="molecule type" value="Genomic_DNA"/>
</dbReference>
<dbReference type="InterPro" id="IPR012495">
    <property type="entry name" value="TadE-like_dom"/>
</dbReference>
<keyword evidence="1" id="KW-0472">Membrane</keyword>
<protein>
    <submittedName>
        <fullName evidence="3">Flp pilus assembly protein TadG</fullName>
    </submittedName>
</protein>